<sequence length="60" mass="6731">MNEIDFLLQIGQMETYGGRELTSNHPSSRLVLRQILHLRKRVLKAVVTARNLLIAGGNTS</sequence>
<organism evidence="1 2">
    <name type="scientific">Rubritalea profundi</name>
    <dbReference type="NCBI Taxonomy" id="1658618"/>
    <lineage>
        <taxon>Bacteria</taxon>
        <taxon>Pseudomonadati</taxon>
        <taxon>Verrucomicrobiota</taxon>
        <taxon>Verrucomicrobiia</taxon>
        <taxon>Verrucomicrobiales</taxon>
        <taxon>Rubritaleaceae</taxon>
        <taxon>Rubritalea</taxon>
    </lineage>
</organism>
<evidence type="ECO:0000313" key="2">
    <source>
        <dbReference type="Proteomes" id="UP000239907"/>
    </source>
</evidence>
<evidence type="ECO:0000313" key="1">
    <source>
        <dbReference type="EMBL" id="PQJ29056.1"/>
    </source>
</evidence>
<proteinExistence type="predicted"/>
<dbReference type="Proteomes" id="UP000239907">
    <property type="component" value="Unassembled WGS sequence"/>
</dbReference>
<protein>
    <submittedName>
        <fullName evidence="1">Uncharacterized protein</fullName>
    </submittedName>
</protein>
<name>A0A2S7U246_9BACT</name>
<keyword evidence="2" id="KW-1185">Reference proteome</keyword>
<dbReference type="EMBL" id="MQWA01000001">
    <property type="protein sequence ID" value="PQJ29056.1"/>
    <property type="molecule type" value="Genomic_DNA"/>
</dbReference>
<accession>A0A2S7U246</accession>
<gene>
    <name evidence="1" type="ORF">BSZ32_11515</name>
</gene>
<reference evidence="1 2" key="1">
    <citation type="submission" date="2016-12" db="EMBL/GenBank/DDBJ databases">
        <title>Study of bacterial adaptation to deep sea.</title>
        <authorList>
            <person name="Song J."/>
            <person name="Yoshizawa S."/>
            <person name="Kogure K."/>
        </authorList>
    </citation>
    <scope>NUCLEOTIDE SEQUENCE [LARGE SCALE GENOMIC DNA]</scope>
    <source>
        <strain evidence="1 2">SAORIC-165</strain>
    </source>
</reference>
<dbReference type="AlphaFoldDB" id="A0A2S7U246"/>
<comment type="caution">
    <text evidence="1">The sequence shown here is derived from an EMBL/GenBank/DDBJ whole genome shotgun (WGS) entry which is preliminary data.</text>
</comment>